<dbReference type="PANTHER" id="PTHR30438:SF1">
    <property type="entry name" value="36 KDA ANTIGEN"/>
    <property type="match status" value="1"/>
</dbReference>
<gene>
    <name evidence="4" type="ORF">BP422_05665</name>
</gene>
<dbReference type="PANTHER" id="PTHR30438">
    <property type="entry name" value="36 KDA ANTIGEN-RELATED"/>
    <property type="match status" value="1"/>
</dbReference>
<keyword evidence="2" id="KW-1133">Transmembrane helix</keyword>
<name>A0A220MDU9_9BACL</name>
<accession>A0A220MDU9</accession>
<dbReference type="Gene3D" id="1.10.287.470">
    <property type="entry name" value="Helix hairpin bin"/>
    <property type="match status" value="2"/>
</dbReference>
<evidence type="ECO:0000256" key="2">
    <source>
        <dbReference type="SAM" id="Phobius"/>
    </source>
</evidence>
<dbReference type="KEGG" id="bfm:BP422_05665"/>
<feature type="domain" description="YbhG-like alpha-helical hairpin" evidence="3">
    <location>
        <begin position="115"/>
        <end position="233"/>
    </location>
</feature>
<dbReference type="Proteomes" id="UP000197781">
    <property type="component" value="Chromosome"/>
</dbReference>
<dbReference type="Pfam" id="PF25881">
    <property type="entry name" value="HH_YBHG"/>
    <property type="match status" value="1"/>
</dbReference>
<dbReference type="AlphaFoldDB" id="A0A220MDU9"/>
<dbReference type="Gene3D" id="2.40.30.170">
    <property type="match status" value="1"/>
</dbReference>
<evidence type="ECO:0000259" key="3">
    <source>
        <dbReference type="Pfam" id="PF25881"/>
    </source>
</evidence>
<evidence type="ECO:0000313" key="5">
    <source>
        <dbReference type="Proteomes" id="UP000197781"/>
    </source>
</evidence>
<dbReference type="EMBL" id="CP018145">
    <property type="protein sequence ID" value="ASJ53079.1"/>
    <property type="molecule type" value="Genomic_DNA"/>
</dbReference>
<feature type="coiled-coil region" evidence="1">
    <location>
        <begin position="183"/>
        <end position="210"/>
    </location>
</feature>
<evidence type="ECO:0000256" key="1">
    <source>
        <dbReference type="SAM" id="Coils"/>
    </source>
</evidence>
<protein>
    <submittedName>
        <fullName evidence="4">Multidrug transporter</fullName>
    </submittedName>
</protein>
<keyword evidence="2" id="KW-0472">Membrane</keyword>
<dbReference type="SUPFAM" id="SSF111369">
    <property type="entry name" value="HlyD-like secretion proteins"/>
    <property type="match status" value="2"/>
</dbReference>
<dbReference type="InterPro" id="IPR059052">
    <property type="entry name" value="HH_YbhG-like"/>
</dbReference>
<feature type="transmembrane region" description="Helical" evidence="2">
    <location>
        <begin position="6"/>
        <end position="25"/>
    </location>
</feature>
<sequence>MNKRAWIGVGSFVVSIAVLGTVLFGSNVSSMAGQNTTKLAGVIEGTEVDLSFKMGGSIEQLSLKEGDEVKAGQVVATLSSAEILAKKEQAEAAYKLSLVRLDQAKKGVSVTDNSSNAQVDQAKAAVNSAQAQLDANKNGARSEEITQLKAKLQAAQTANQIAATNLERMKKLMAEGAVPQVKVEEAQMQADKAQAEFKAAEEQLKMAQTGSRKEQVDAAKAQLDQAKAAYNQAVAGRGQVGLKELDVKSAEANVMQAKGALAEMEAYVNNTKLTAPVDGIVKSVAVQKGELVSQGFTVLTIQTKSDNYVKFYVNEYMLANVKTGDQVKLFVPALNREVDAKVVTVAPAADFAVKKATQELGDRDIRSFQVKLLVSDPELRPGLTVEWQLGGAGNGE</sequence>
<dbReference type="RefSeq" id="WP_088906927.1">
    <property type="nucleotide sequence ID" value="NZ_CP018145.1"/>
</dbReference>
<evidence type="ECO:0000313" key="4">
    <source>
        <dbReference type="EMBL" id="ASJ53079.1"/>
    </source>
</evidence>
<keyword evidence="2" id="KW-0812">Transmembrane</keyword>
<keyword evidence="1" id="KW-0175">Coiled coil</keyword>
<reference evidence="4 5" key="1">
    <citation type="submission" date="2016-11" db="EMBL/GenBank/DDBJ databases">
        <authorList>
            <person name="Jaros S."/>
            <person name="Januszkiewicz K."/>
            <person name="Wedrychowicz H."/>
        </authorList>
    </citation>
    <scope>NUCLEOTIDE SEQUENCE [LARGE SCALE GENOMIC DNA]</scope>
    <source>
        <strain evidence="4 5">NF2</strain>
    </source>
</reference>
<dbReference type="Gene3D" id="2.40.50.100">
    <property type="match status" value="2"/>
</dbReference>
<proteinExistence type="predicted"/>
<organism evidence="4 5">
    <name type="scientific">Brevibacillus formosus</name>
    <dbReference type="NCBI Taxonomy" id="54913"/>
    <lineage>
        <taxon>Bacteria</taxon>
        <taxon>Bacillati</taxon>
        <taxon>Bacillota</taxon>
        <taxon>Bacilli</taxon>
        <taxon>Bacillales</taxon>
        <taxon>Paenibacillaceae</taxon>
        <taxon>Brevibacillus</taxon>
    </lineage>
</organism>